<evidence type="ECO:0000313" key="2">
    <source>
        <dbReference type="EMBL" id="CAL1715505.1"/>
    </source>
</evidence>
<accession>A0ABP1E620</accession>
<dbReference type="Gene3D" id="1.20.1170.10">
    <property type="match status" value="1"/>
</dbReference>
<name>A0ABP1E620_9APHY</name>
<feature type="transmembrane region" description="Helical" evidence="1">
    <location>
        <begin position="460"/>
        <end position="484"/>
    </location>
</feature>
<keyword evidence="1" id="KW-0472">Membrane</keyword>
<keyword evidence="3" id="KW-1185">Reference proteome</keyword>
<reference evidence="3" key="1">
    <citation type="submission" date="2024-04" db="EMBL/GenBank/DDBJ databases">
        <authorList>
            <person name="Shaw F."/>
            <person name="Minotto A."/>
        </authorList>
    </citation>
    <scope>NUCLEOTIDE SEQUENCE [LARGE SCALE GENOMIC DNA]</scope>
</reference>
<sequence>MSQKNLCPDIEQLCEHVLAMDRRFGAVAHSFAELRCSIPLPLVSETQRFEEKWKSLRNDFGKAVSYARNVMDKSEIMMSDISRRLIKDILLESKFIESTSTISTMIRDYRTRVSQERINSVHAIQGFNVIRLSLQGFAVEYRTLRNVTRWSSMSDTPHETVTLEVSKSLADIQQAALWGKVETIAMIWDMVESNLKDVEDMVYCEIRNPQGKSPPTLFLSRVRSIDEDQQAHSDYIRRLQTALSSSGADFQGLSIVNFASQFPATSYTGANARLIPAEYELGINRESEEKLRREVRQLTADTLSIDSSFESISCLLREVGNCKGNLQLSANAQRLGSTWIELRKKYTTLLWQSREVAGYASAAAEDFADVFIDTVLLDRDIGFTQMKEEISKCKETAYRHNARAKSIVDGFERLKIEVEHFYADWLNCTQKCRPSDKRSKEHIAKTEAALYRLKFKIVSIYVAVGLLFAAAGAVTVVLAIHGVAGVDILGVVTSDALKSRIISVREALRDKHSSLKQRIRDINTEQDNDSRKTMSDFQNIATKLGAIASIWSNIVGDLSEVESMIDLLLCTSEQPEMYDIFVKRLRGMRDVYATLGSVFREYQVAVSRESPQFKDIGKPSRYAF</sequence>
<dbReference type="Proteomes" id="UP001497453">
    <property type="component" value="Chromosome 8"/>
</dbReference>
<keyword evidence="1" id="KW-0812">Transmembrane</keyword>
<evidence type="ECO:0000313" key="3">
    <source>
        <dbReference type="Proteomes" id="UP001497453"/>
    </source>
</evidence>
<protein>
    <submittedName>
        <fullName evidence="2">Uncharacterized protein</fullName>
    </submittedName>
</protein>
<keyword evidence="1" id="KW-1133">Transmembrane helix</keyword>
<dbReference type="EMBL" id="OZ037951">
    <property type="protein sequence ID" value="CAL1715505.1"/>
    <property type="molecule type" value="Genomic_DNA"/>
</dbReference>
<gene>
    <name evidence="2" type="ORF">GFSPODELE1_LOCUS10263</name>
</gene>
<proteinExistence type="predicted"/>
<evidence type="ECO:0000256" key="1">
    <source>
        <dbReference type="SAM" id="Phobius"/>
    </source>
</evidence>
<organism evidence="2 3">
    <name type="scientific">Somion occarium</name>
    <dbReference type="NCBI Taxonomy" id="3059160"/>
    <lineage>
        <taxon>Eukaryota</taxon>
        <taxon>Fungi</taxon>
        <taxon>Dikarya</taxon>
        <taxon>Basidiomycota</taxon>
        <taxon>Agaricomycotina</taxon>
        <taxon>Agaricomycetes</taxon>
        <taxon>Polyporales</taxon>
        <taxon>Cerrenaceae</taxon>
        <taxon>Somion</taxon>
    </lineage>
</organism>